<reference evidence="2 3" key="1">
    <citation type="submission" date="2014-04" db="EMBL/GenBank/DDBJ databases">
        <authorList>
            <consortium name="DOE Joint Genome Institute"/>
            <person name="Kuo A."/>
            <person name="Kohler A."/>
            <person name="Nagy L.G."/>
            <person name="Floudas D."/>
            <person name="Copeland A."/>
            <person name="Barry K.W."/>
            <person name="Cichocki N."/>
            <person name="Veneault-Fourrey C."/>
            <person name="LaButti K."/>
            <person name="Lindquist E.A."/>
            <person name="Lipzen A."/>
            <person name="Lundell T."/>
            <person name="Morin E."/>
            <person name="Murat C."/>
            <person name="Sun H."/>
            <person name="Tunlid A."/>
            <person name="Henrissat B."/>
            <person name="Grigoriev I.V."/>
            <person name="Hibbett D.S."/>
            <person name="Martin F."/>
            <person name="Nordberg H.P."/>
            <person name="Cantor M.N."/>
            <person name="Hua S.X."/>
        </authorList>
    </citation>
    <scope>NUCLEOTIDE SEQUENCE [LARGE SCALE GENOMIC DNA]</scope>
    <source>
        <strain evidence="2 3">LaAM-08-1</strain>
    </source>
</reference>
<accession>A0A0C9WX91</accession>
<dbReference type="Proteomes" id="UP000054477">
    <property type="component" value="Unassembled WGS sequence"/>
</dbReference>
<reference evidence="3" key="2">
    <citation type="submission" date="2015-01" db="EMBL/GenBank/DDBJ databases">
        <title>Evolutionary Origins and Diversification of the Mycorrhizal Mutualists.</title>
        <authorList>
            <consortium name="DOE Joint Genome Institute"/>
            <consortium name="Mycorrhizal Genomics Consortium"/>
            <person name="Kohler A."/>
            <person name="Kuo A."/>
            <person name="Nagy L.G."/>
            <person name="Floudas D."/>
            <person name="Copeland A."/>
            <person name="Barry K.W."/>
            <person name="Cichocki N."/>
            <person name="Veneault-Fourrey C."/>
            <person name="LaButti K."/>
            <person name="Lindquist E.A."/>
            <person name="Lipzen A."/>
            <person name="Lundell T."/>
            <person name="Morin E."/>
            <person name="Murat C."/>
            <person name="Riley R."/>
            <person name="Ohm R."/>
            <person name="Sun H."/>
            <person name="Tunlid A."/>
            <person name="Henrissat B."/>
            <person name="Grigoriev I.V."/>
            <person name="Hibbett D.S."/>
            <person name="Martin F."/>
        </authorList>
    </citation>
    <scope>NUCLEOTIDE SEQUENCE [LARGE SCALE GENOMIC DNA]</scope>
    <source>
        <strain evidence="3">LaAM-08-1</strain>
    </source>
</reference>
<keyword evidence="1" id="KW-0732">Signal</keyword>
<sequence>MSMLITHCRLWRWIMMGSLGFAMCEIKSGRQSTQSLHLLYYFDQVFTLKW</sequence>
<feature type="chain" id="PRO_5002222560" evidence="1">
    <location>
        <begin position="25"/>
        <end position="50"/>
    </location>
</feature>
<proteinExistence type="predicted"/>
<protein>
    <submittedName>
        <fullName evidence="2">Uncharacterized protein</fullName>
    </submittedName>
</protein>
<name>A0A0C9WX91_9AGAR</name>
<feature type="signal peptide" evidence="1">
    <location>
        <begin position="1"/>
        <end position="24"/>
    </location>
</feature>
<evidence type="ECO:0000256" key="1">
    <source>
        <dbReference type="SAM" id="SignalP"/>
    </source>
</evidence>
<feature type="non-terminal residue" evidence="2">
    <location>
        <position position="1"/>
    </location>
</feature>
<dbReference type="EMBL" id="KN838570">
    <property type="protein sequence ID" value="KIK04355.1"/>
    <property type="molecule type" value="Genomic_DNA"/>
</dbReference>
<evidence type="ECO:0000313" key="3">
    <source>
        <dbReference type="Proteomes" id="UP000054477"/>
    </source>
</evidence>
<evidence type="ECO:0000313" key="2">
    <source>
        <dbReference type="EMBL" id="KIK04355.1"/>
    </source>
</evidence>
<keyword evidence="3" id="KW-1185">Reference proteome</keyword>
<organism evidence="2 3">
    <name type="scientific">Laccaria amethystina LaAM-08-1</name>
    <dbReference type="NCBI Taxonomy" id="1095629"/>
    <lineage>
        <taxon>Eukaryota</taxon>
        <taxon>Fungi</taxon>
        <taxon>Dikarya</taxon>
        <taxon>Basidiomycota</taxon>
        <taxon>Agaricomycotina</taxon>
        <taxon>Agaricomycetes</taxon>
        <taxon>Agaricomycetidae</taxon>
        <taxon>Agaricales</taxon>
        <taxon>Agaricineae</taxon>
        <taxon>Hydnangiaceae</taxon>
        <taxon>Laccaria</taxon>
    </lineage>
</organism>
<gene>
    <name evidence="2" type="ORF">K443DRAFT_420832</name>
</gene>
<dbReference type="HOGENOM" id="CLU_3129762_0_0_1"/>
<dbReference type="AlphaFoldDB" id="A0A0C9WX91"/>